<organism evidence="1 2">
    <name type="scientific">Cutibacterium modestum HL044PA1</name>
    <dbReference type="NCBI Taxonomy" id="765109"/>
    <lineage>
        <taxon>Bacteria</taxon>
        <taxon>Bacillati</taxon>
        <taxon>Actinomycetota</taxon>
        <taxon>Actinomycetes</taxon>
        <taxon>Propionibacteriales</taxon>
        <taxon>Propionibacteriaceae</taxon>
        <taxon>Cutibacterium</taxon>
        <taxon>Cutibacterium modestum</taxon>
    </lineage>
</organism>
<evidence type="ECO:0000313" key="1">
    <source>
        <dbReference type="EMBL" id="EFS91059.1"/>
    </source>
</evidence>
<keyword evidence="2" id="KW-1185">Reference proteome</keyword>
<gene>
    <name evidence="1" type="ORF">HMPREF9607_02898</name>
</gene>
<comment type="caution">
    <text evidence="1">The sequence shown here is derived from an EMBL/GenBank/DDBJ whole genome shotgun (WGS) entry which is preliminary data.</text>
</comment>
<proteinExistence type="predicted"/>
<dbReference type="Proteomes" id="UP000003179">
    <property type="component" value="Unassembled WGS sequence"/>
</dbReference>
<protein>
    <submittedName>
        <fullName evidence="1">Uncharacterized protein</fullName>
    </submittedName>
</protein>
<sequence length="39" mass="4345">MRTHLNATTLPDVMSVITELTYAATTAYVLDRLSSEVFI</sequence>
<accession>A0ABP2K8B2</accession>
<name>A0ABP2K8B2_9ACTN</name>
<evidence type="ECO:0000313" key="2">
    <source>
        <dbReference type="Proteomes" id="UP000003179"/>
    </source>
</evidence>
<reference evidence="1" key="1">
    <citation type="submission" date="2010-08" db="EMBL/GenBank/DDBJ databases">
        <authorList>
            <person name="Weinstock G."/>
            <person name="Sodergren E."/>
            <person name="Clifton S."/>
            <person name="Fulton L."/>
            <person name="Fulton B."/>
            <person name="Courtney L."/>
            <person name="Fronick C."/>
            <person name="Harrison M."/>
            <person name="Strong C."/>
            <person name="Farmer C."/>
            <person name="Delahaunty K."/>
            <person name="Markovic C."/>
            <person name="Hall O."/>
            <person name="Minx P."/>
            <person name="Tomlinson C."/>
            <person name="Mitreva M."/>
            <person name="Hou S."/>
            <person name="Chen J."/>
            <person name="Wollam A."/>
            <person name="Pepin K.H."/>
            <person name="Johnson M."/>
            <person name="Bhonagiri V."/>
            <person name="Zhang X."/>
            <person name="Suruliraj S."/>
            <person name="Warren W."/>
            <person name="Chinwalla A."/>
            <person name="Mardis E.R."/>
            <person name="Wilson R.K."/>
        </authorList>
    </citation>
    <scope>NUCLEOTIDE SEQUENCE [LARGE SCALE GENOMIC DNA]</scope>
    <source>
        <strain evidence="1">HL044PA1</strain>
    </source>
</reference>
<dbReference type="EMBL" id="ADZU01000044">
    <property type="protein sequence ID" value="EFS91059.1"/>
    <property type="molecule type" value="Genomic_DNA"/>
</dbReference>